<feature type="compositionally biased region" description="Basic residues" evidence="1">
    <location>
        <begin position="1"/>
        <end position="10"/>
    </location>
</feature>
<accession>A0ABD1DXL9</accession>
<name>A0ABD1DXL9_CULPP</name>
<comment type="caution">
    <text evidence="2">The sequence shown here is derived from an EMBL/GenBank/DDBJ whole genome shotgun (WGS) entry which is preliminary data.</text>
</comment>
<feature type="compositionally biased region" description="Basic and acidic residues" evidence="1">
    <location>
        <begin position="65"/>
        <end position="82"/>
    </location>
</feature>
<feature type="compositionally biased region" description="Low complexity" evidence="1">
    <location>
        <begin position="24"/>
        <end position="34"/>
    </location>
</feature>
<reference evidence="2 3" key="1">
    <citation type="submission" date="2024-05" db="EMBL/GenBank/DDBJ databases">
        <title>Culex pipiens pipiens assembly and annotation.</title>
        <authorList>
            <person name="Alout H."/>
            <person name="Durand T."/>
        </authorList>
    </citation>
    <scope>NUCLEOTIDE SEQUENCE [LARGE SCALE GENOMIC DNA]</scope>
    <source>
        <strain evidence="2">HA-2024</strain>
        <tissue evidence="2">Whole body</tissue>
    </source>
</reference>
<proteinExistence type="predicted"/>
<evidence type="ECO:0000256" key="1">
    <source>
        <dbReference type="SAM" id="MobiDB-lite"/>
    </source>
</evidence>
<protein>
    <submittedName>
        <fullName evidence="2">Uncharacterized protein</fullName>
    </submittedName>
</protein>
<evidence type="ECO:0000313" key="2">
    <source>
        <dbReference type="EMBL" id="KAL1404496.1"/>
    </source>
</evidence>
<feature type="compositionally biased region" description="Basic and acidic residues" evidence="1">
    <location>
        <begin position="35"/>
        <end position="45"/>
    </location>
</feature>
<dbReference type="EMBL" id="JBEHCU010000352">
    <property type="protein sequence ID" value="KAL1404496.1"/>
    <property type="molecule type" value="Genomic_DNA"/>
</dbReference>
<evidence type="ECO:0000313" key="3">
    <source>
        <dbReference type="Proteomes" id="UP001562425"/>
    </source>
</evidence>
<feature type="compositionally biased region" description="Basic residues" evidence="1">
    <location>
        <begin position="55"/>
        <end position="64"/>
    </location>
</feature>
<feature type="region of interest" description="Disordered" evidence="1">
    <location>
        <begin position="1"/>
        <end position="82"/>
    </location>
</feature>
<organism evidence="2 3">
    <name type="scientific">Culex pipiens pipiens</name>
    <name type="common">Northern house mosquito</name>
    <dbReference type="NCBI Taxonomy" id="38569"/>
    <lineage>
        <taxon>Eukaryota</taxon>
        <taxon>Metazoa</taxon>
        <taxon>Ecdysozoa</taxon>
        <taxon>Arthropoda</taxon>
        <taxon>Hexapoda</taxon>
        <taxon>Insecta</taxon>
        <taxon>Pterygota</taxon>
        <taxon>Neoptera</taxon>
        <taxon>Endopterygota</taxon>
        <taxon>Diptera</taxon>
        <taxon>Nematocera</taxon>
        <taxon>Culicoidea</taxon>
        <taxon>Culicidae</taxon>
        <taxon>Culicinae</taxon>
        <taxon>Culicini</taxon>
        <taxon>Culex</taxon>
        <taxon>Culex</taxon>
    </lineage>
</organism>
<sequence>RQLRRIRHQPGHIQVRWQGRGHQADQGTLQQQQGRGHDRGRHDRSGSVSTGRSLHWLRRKRRPGRGPEARHLLRDQLCRHSV</sequence>
<feature type="non-terminal residue" evidence="2">
    <location>
        <position position="82"/>
    </location>
</feature>
<keyword evidence="3" id="KW-1185">Reference proteome</keyword>
<gene>
    <name evidence="2" type="ORF">pipiens_020457</name>
</gene>
<feature type="non-terminal residue" evidence="2">
    <location>
        <position position="1"/>
    </location>
</feature>
<dbReference type="AlphaFoldDB" id="A0ABD1DXL9"/>
<dbReference type="Proteomes" id="UP001562425">
    <property type="component" value="Unassembled WGS sequence"/>
</dbReference>